<dbReference type="Proteomes" id="UP000194968">
    <property type="component" value="Unassembled WGS sequence"/>
</dbReference>
<dbReference type="InterPro" id="IPR002639">
    <property type="entry name" value="UreF"/>
</dbReference>
<keyword evidence="2 3" id="KW-0143">Chaperone</keyword>
<comment type="subcellular location">
    <subcellularLocation>
        <location evidence="3">Cytoplasm</location>
    </subcellularLocation>
</comment>
<protein>
    <recommendedName>
        <fullName evidence="3">Urease accessory protein UreF</fullName>
    </recommendedName>
</protein>
<dbReference type="GO" id="GO:0005737">
    <property type="term" value="C:cytoplasm"/>
    <property type="evidence" value="ECO:0007669"/>
    <property type="project" value="UniProtKB-SubCell"/>
</dbReference>
<dbReference type="PANTHER" id="PTHR33620">
    <property type="entry name" value="UREASE ACCESSORY PROTEIN F"/>
    <property type="match status" value="1"/>
</dbReference>
<organism evidence="4 5">
    <name type="scientific">Gilliamella apis</name>
    <dbReference type="NCBI Taxonomy" id="1970738"/>
    <lineage>
        <taxon>Bacteria</taxon>
        <taxon>Pseudomonadati</taxon>
        <taxon>Pseudomonadota</taxon>
        <taxon>Gammaproteobacteria</taxon>
        <taxon>Orbales</taxon>
        <taxon>Orbaceae</taxon>
        <taxon>Gilliamella</taxon>
    </lineage>
</organism>
<dbReference type="PANTHER" id="PTHR33620:SF1">
    <property type="entry name" value="UREASE ACCESSORY PROTEIN F"/>
    <property type="match status" value="1"/>
</dbReference>
<keyword evidence="1 3" id="KW-0996">Nickel insertion</keyword>
<dbReference type="PIRSF" id="PIRSF009467">
    <property type="entry name" value="Ureas_acces_UreF"/>
    <property type="match status" value="1"/>
</dbReference>
<keyword evidence="3" id="KW-0963">Cytoplasm</keyword>
<name>A0A242NUZ1_9GAMM</name>
<dbReference type="AlphaFoldDB" id="A0A242NUZ1"/>
<dbReference type="RefSeq" id="WP_065577802.1">
    <property type="nucleotide sequence ID" value="NZ_LZGI01000003.1"/>
</dbReference>
<accession>A0A242NUZ1</accession>
<reference evidence="4 5" key="1">
    <citation type="submission" date="2017-03" db="EMBL/GenBank/DDBJ databases">
        <title>Comparative genomics of honeybee gut symbionts reveal geographically distinct and subgroup specific antibiotic resistance.</title>
        <authorList>
            <person name="Ludvigsen J."/>
            <person name="Porcellato D."/>
            <person name="Labee-Lund T.M."/>
            <person name="Amdam G.V."/>
            <person name="Rudi K."/>
        </authorList>
    </citation>
    <scope>NUCLEOTIDE SEQUENCE [LARGE SCALE GENOMIC DNA]</scope>
    <source>
        <strain evidence="4 5">A-4-12</strain>
    </source>
</reference>
<dbReference type="EMBL" id="NASK01000091">
    <property type="protein sequence ID" value="OTQ49946.1"/>
    <property type="molecule type" value="Genomic_DNA"/>
</dbReference>
<comment type="similarity">
    <text evidence="3">Belongs to the UreF family.</text>
</comment>
<dbReference type="Pfam" id="PF01730">
    <property type="entry name" value="UreF"/>
    <property type="match status" value="1"/>
</dbReference>
<evidence type="ECO:0000313" key="5">
    <source>
        <dbReference type="Proteomes" id="UP000194968"/>
    </source>
</evidence>
<dbReference type="Gene3D" id="1.10.4190.10">
    <property type="entry name" value="Urease accessory protein UreF"/>
    <property type="match status" value="1"/>
</dbReference>
<comment type="subunit">
    <text evidence="3">UreD, UreF and UreG form a complex that acts as a GTP-hydrolysis-dependent molecular chaperone, activating the urease apoprotein by helping to assemble the nickel containing metallocenter of UreC. The UreE protein probably delivers the nickel.</text>
</comment>
<comment type="function">
    <text evidence="3">Required for maturation of urease via the functional incorporation of the urease nickel metallocenter.</text>
</comment>
<dbReference type="InterPro" id="IPR038277">
    <property type="entry name" value="UreF_sf"/>
</dbReference>
<dbReference type="GO" id="GO:0016151">
    <property type="term" value="F:nickel cation binding"/>
    <property type="evidence" value="ECO:0007669"/>
    <property type="project" value="UniProtKB-UniRule"/>
</dbReference>
<proteinExistence type="inferred from homology"/>
<evidence type="ECO:0000256" key="1">
    <source>
        <dbReference type="ARBA" id="ARBA00022988"/>
    </source>
</evidence>
<gene>
    <name evidence="3" type="primary">ureF</name>
    <name evidence="4" type="ORF">B6D06_05380</name>
</gene>
<dbReference type="HAMAP" id="MF_01385">
    <property type="entry name" value="UreF"/>
    <property type="match status" value="1"/>
</dbReference>
<comment type="caution">
    <text evidence="4">The sequence shown here is derived from an EMBL/GenBank/DDBJ whole genome shotgun (WGS) entry which is preliminary data.</text>
</comment>
<evidence type="ECO:0000256" key="2">
    <source>
        <dbReference type="ARBA" id="ARBA00023186"/>
    </source>
</evidence>
<sequence>MKNMLEYLRNLQLASANLPVGGFTYSQGLEWAVEAKWVTNQIETKDWLIQQMYSTLRFCDLPILARLYQCTINQDEQGFSDWIKNLLRQRETSELRLEEQQRGKAFFRFLQGLGGIYPWQNLLMQSQLAGFAWYGATSKISLEDLQISWSYSWLESNIMAAIKLVPLGQQAGQQLIYQLSTLLPSIITQANAIEDNDIGAGSPLVAIASSCHENQYSRLFRS</sequence>
<evidence type="ECO:0000313" key="4">
    <source>
        <dbReference type="EMBL" id="OTQ49946.1"/>
    </source>
</evidence>
<evidence type="ECO:0000256" key="3">
    <source>
        <dbReference type="HAMAP-Rule" id="MF_01385"/>
    </source>
</evidence>